<sequence length="65" mass="6994">MSGSRRIGTSSVAPPTALRRRRGHTVAARGMCCVYGDTGLAEVVAAVYLYIDRDVLARQVAREDA</sequence>
<dbReference type="HOGENOM" id="CLU_2847928_0_0_11"/>
<proteinExistence type="predicted"/>
<protein>
    <submittedName>
        <fullName evidence="2">Uncharacterized protein</fullName>
    </submittedName>
</protein>
<reference evidence="3" key="1">
    <citation type="journal article" date="2015" name="J. Biotechnol.">
        <title>Complete genome sequence of the actinobacterium Streptomyces glaucescens GLA.O (DSM 40922) consisting of a linear chromosome and one linear plasmid.</title>
        <authorList>
            <person name="Ortseifen V."/>
            <person name="Winkler A."/>
            <person name="Albersmeier A."/>
            <person name="Wendler S."/>
            <person name="Puhler A."/>
            <person name="Kalinowski J."/>
            <person name="Ruckert C."/>
        </authorList>
    </citation>
    <scope>NUCLEOTIDE SEQUENCE [LARGE SCALE GENOMIC DNA]</scope>
    <source>
        <strain evidence="3">DSM 40922 / GLA O</strain>
        <plasmid evidence="3">pSglau1</plasmid>
    </source>
</reference>
<organism evidence="2 3">
    <name type="scientific">Streptomyces glaucescens</name>
    <dbReference type="NCBI Taxonomy" id="1907"/>
    <lineage>
        <taxon>Bacteria</taxon>
        <taxon>Bacillati</taxon>
        <taxon>Actinomycetota</taxon>
        <taxon>Actinomycetes</taxon>
        <taxon>Kitasatosporales</taxon>
        <taxon>Streptomycetaceae</taxon>
        <taxon>Streptomyces</taxon>
    </lineage>
</organism>
<dbReference type="EMBL" id="CP009439">
    <property type="protein sequence ID" value="AIS02557.1"/>
    <property type="molecule type" value="Genomic_DNA"/>
</dbReference>
<gene>
    <name evidence="2" type="ORF">SGLAU_33145</name>
</gene>
<keyword evidence="2" id="KW-0614">Plasmid</keyword>
<feature type="region of interest" description="Disordered" evidence="1">
    <location>
        <begin position="1"/>
        <end position="24"/>
    </location>
</feature>
<evidence type="ECO:0000256" key="1">
    <source>
        <dbReference type="SAM" id="MobiDB-lite"/>
    </source>
</evidence>
<feature type="compositionally biased region" description="Polar residues" evidence="1">
    <location>
        <begin position="1"/>
        <end position="13"/>
    </location>
</feature>
<evidence type="ECO:0000313" key="3">
    <source>
        <dbReference type="Proteomes" id="UP000029482"/>
    </source>
</evidence>
<geneLocation type="plasmid" evidence="2 3">
    <name>pSglau1</name>
</geneLocation>
<keyword evidence="3" id="KW-1185">Reference proteome</keyword>
<dbReference type="Proteomes" id="UP000029482">
    <property type="component" value="Plasmid pSglau1"/>
</dbReference>
<dbReference type="KEGG" id="sgu:SGLAU_33145"/>
<dbReference type="AlphaFoldDB" id="A0A089XKR2"/>
<name>A0A089XKR2_STRGA</name>
<accession>A0A089XKR2</accession>
<evidence type="ECO:0000313" key="2">
    <source>
        <dbReference type="EMBL" id="AIS02557.1"/>
    </source>
</evidence>